<feature type="region of interest" description="Disordered" evidence="1">
    <location>
        <begin position="155"/>
        <end position="176"/>
    </location>
</feature>
<dbReference type="GeneID" id="55967424"/>
<organism evidence="2 3">
    <name type="scientific">Geosmithia morbida</name>
    <dbReference type="NCBI Taxonomy" id="1094350"/>
    <lineage>
        <taxon>Eukaryota</taxon>
        <taxon>Fungi</taxon>
        <taxon>Dikarya</taxon>
        <taxon>Ascomycota</taxon>
        <taxon>Pezizomycotina</taxon>
        <taxon>Sordariomycetes</taxon>
        <taxon>Hypocreomycetidae</taxon>
        <taxon>Hypocreales</taxon>
        <taxon>Bionectriaceae</taxon>
        <taxon>Geosmithia</taxon>
    </lineage>
</organism>
<dbReference type="AlphaFoldDB" id="A0A9P4YZI9"/>
<feature type="region of interest" description="Disordered" evidence="1">
    <location>
        <begin position="1"/>
        <end position="82"/>
    </location>
</feature>
<gene>
    <name evidence="2" type="ORF">GMORB2_1194</name>
</gene>
<proteinExistence type="predicted"/>
<evidence type="ECO:0000313" key="3">
    <source>
        <dbReference type="Proteomes" id="UP000749293"/>
    </source>
</evidence>
<sequence length="294" mass="32339">MSPFSNDFPSASPVMAMSPQPVHQSPFAAPFTHQPFYPQPKGHPTSALMSLQTPVRLGKKRSRDEAASNLEPDVPLPKAEEPEDEWVYGPGMVLITANKGYIADATNQSGTWLEEKKAVDKETRRKQEEAMLPQRNSKLRRRDLQNDAKAGGLTMTIASPTTSGMGEPSPTTTEPVFDNVSLHLGIGWKKMSDDEHVQAAARGWARYIENHFPVTDACIRLESKGLQSYLVESSEGFYLFSENLHQGRLVSTNIEGAIRNLQSSPPIFDGADILTKADSPCFTTAHGDSEMHMG</sequence>
<evidence type="ECO:0000313" key="2">
    <source>
        <dbReference type="EMBL" id="KAF4125948.1"/>
    </source>
</evidence>
<accession>A0A9P4YZI9</accession>
<name>A0A9P4YZI9_9HYPO</name>
<comment type="caution">
    <text evidence="2">The sequence shown here is derived from an EMBL/GenBank/DDBJ whole genome shotgun (WGS) entry which is preliminary data.</text>
</comment>
<dbReference type="EMBL" id="JAANYQ010000002">
    <property type="protein sequence ID" value="KAF4125948.1"/>
    <property type="molecule type" value="Genomic_DNA"/>
</dbReference>
<dbReference type="RefSeq" id="XP_035324600.1">
    <property type="nucleotide sequence ID" value="XM_035463176.1"/>
</dbReference>
<feature type="compositionally biased region" description="Polar residues" evidence="1">
    <location>
        <begin position="156"/>
        <end position="174"/>
    </location>
</feature>
<reference evidence="2" key="1">
    <citation type="submission" date="2020-03" db="EMBL/GenBank/DDBJ databases">
        <title>Site-based positive gene gene selection in Geosmithia morbida across the United States reveals a broad range of putative effectors and factors for local host and environmental adapation.</title>
        <authorList>
            <person name="Onufrak A."/>
            <person name="Murdoch R.W."/>
            <person name="Gazis R."/>
            <person name="Huff M."/>
            <person name="Staton M."/>
            <person name="Klingeman W."/>
            <person name="Hadziabdic D."/>
        </authorList>
    </citation>
    <scope>NUCLEOTIDE SEQUENCE</scope>
    <source>
        <strain evidence="2">1262</strain>
    </source>
</reference>
<protein>
    <submittedName>
        <fullName evidence="2">Uncharacterized protein</fullName>
    </submittedName>
</protein>
<dbReference type="OrthoDB" id="5359669at2759"/>
<dbReference type="Proteomes" id="UP000749293">
    <property type="component" value="Unassembled WGS sequence"/>
</dbReference>
<evidence type="ECO:0000256" key="1">
    <source>
        <dbReference type="SAM" id="MobiDB-lite"/>
    </source>
</evidence>
<keyword evidence="3" id="KW-1185">Reference proteome</keyword>